<reference evidence="7" key="1">
    <citation type="submission" date="2022-12" db="EMBL/GenBank/DDBJ databases">
        <title>Draft genome sequence of the thermophilic strain Brevibacillus thermoruber HT42, isolated from Los Humeros, Puebla, Mexico, with biotechnological potential.</title>
        <authorList>
            <person name="Lara Sanchez J."/>
            <person name="Solis Palacios R."/>
            <person name="Bustos Baena A.S."/>
            <person name="Ruz Baez A.E."/>
            <person name="Espinosa Luna G."/>
            <person name="Oliart Ros R.M."/>
        </authorList>
    </citation>
    <scope>NUCLEOTIDE SEQUENCE</scope>
    <source>
        <strain evidence="7">HT42</strain>
    </source>
</reference>
<comment type="caution">
    <text evidence="7">The sequence shown here is derived from an EMBL/GenBank/DDBJ whole genome shotgun (WGS) entry which is preliminary data.</text>
</comment>
<dbReference type="CDD" id="cd02440">
    <property type="entry name" value="AdoMet_MTases"/>
    <property type="match status" value="1"/>
</dbReference>
<dbReference type="InterPro" id="IPR029063">
    <property type="entry name" value="SAM-dependent_MTases_sf"/>
</dbReference>
<dbReference type="InterPro" id="IPR014777">
    <property type="entry name" value="4pyrrole_Mease_sub1"/>
</dbReference>
<keyword evidence="3" id="KW-0489">Methyltransferase</keyword>
<keyword evidence="8" id="KW-1185">Reference proteome</keyword>
<evidence type="ECO:0000256" key="5">
    <source>
        <dbReference type="ARBA" id="ARBA00022691"/>
    </source>
</evidence>
<keyword evidence="5" id="KW-0949">S-adenosyl-L-methionine</keyword>
<evidence type="ECO:0000256" key="4">
    <source>
        <dbReference type="ARBA" id="ARBA00022679"/>
    </source>
</evidence>
<name>A0A9X3Z4B6_9BACL</name>
<dbReference type="GO" id="GO:0032259">
    <property type="term" value="P:methylation"/>
    <property type="evidence" value="ECO:0007669"/>
    <property type="project" value="UniProtKB-KW"/>
</dbReference>
<evidence type="ECO:0000313" key="8">
    <source>
        <dbReference type="Proteomes" id="UP001151071"/>
    </source>
</evidence>
<dbReference type="InterPro" id="IPR050714">
    <property type="entry name" value="Cobalamin_biosynth_MTase"/>
</dbReference>
<gene>
    <name evidence="7" type="primary">cbiE</name>
    <name evidence="7" type="ORF">O3V59_14830</name>
</gene>
<dbReference type="EMBL" id="JAPYYP010000019">
    <property type="protein sequence ID" value="MDA5109638.1"/>
    <property type="molecule type" value="Genomic_DNA"/>
</dbReference>
<dbReference type="Gene3D" id="3.30.950.10">
    <property type="entry name" value="Methyltransferase, Cobalt-precorrin-4 Transmethylase, Domain 2"/>
    <property type="match status" value="1"/>
</dbReference>
<dbReference type="Gene3D" id="3.40.1010.10">
    <property type="entry name" value="Cobalt-precorrin-4 Transmethylase, Domain 1"/>
    <property type="match status" value="1"/>
</dbReference>
<dbReference type="CDD" id="cd11644">
    <property type="entry name" value="Precorrin-6Y-MT"/>
    <property type="match status" value="1"/>
</dbReference>
<organism evidence="7 8">
    <name type="scientific">Brevibacillus thermoruber</name>
    <dbReference type="NCBI Taxonomy" id="33942"/>
    <lineage>
        <taxon>Bacteria</taxon>
        <taxon>Bacillati</taxon>
        <taxon>Bacillota</taxon>
        <taxon>Bacilli</taxon>
        <taxon>Bacillales</taxon>
        <taxon>Paenibacillaceae</taxon>
        <taxon>Brevibacillus</taxon>
    </lineage>
</organism>
<dbReference type="Pfam" id="PF00590">
    <property type="entry name" value="TP_methylase"/>
    <property type="match status" value="1"/>
</dbReference>
<dbReference type="PIRSF" id="PIRSF036428">
    <property type="entry name" value="CobL"/>
    <property type="match status" value="1"/>
</dbReference>
<dbReference type="Gene3D" id="3.40.50.150">
    <property type="entry name" value="Vaccinia Virus protein VP39"/>
    <property type="match status" value="1"/>
</dbReference>
<dbReference type="InterPro" id="IPR014008">
    <property type="entry name" value="Cbl_synth_MTase_CbiT"/>
</dbReference>
<sequence>MTQAIKVIGIGDDGQQSLLPLYRTWIMESELLVGGERHLSFFPEYAGEKLVLKGGLSALADRLREEKRKTVILASGDPLFYGVGSLLAKKLNVEIYPHLSSIQLAFAKTGESWQDAYFASVHGRSMKGLAQRIDGREKVALLTDRENNPAAIARYLLAFGMTEYDAFVGENLGSPEERTGWYSLEEMADGAFSDLNVVILRKRRESPVWPLGIADEEFSQRKPDKGLITKKEVRILSLAQMQLHATSVVWDIGTCTGSVAIEAARIAREGEVYAVEKNADDLENCRQNMAKFRTDFTVVHARAPEGLDQFPDPDAVFIGGSGGELRELLHVCCSRLKPNGRIVVNAATIETLYAATQAFAEEHFETSVTLAQLSRSKPILNMTRFEGLNPVYIITAWAKQEEKERGGDSA</sequence>
<accession>A0A9X3Z4B6</accession>
<dbReference type="AlphaFoldDB" id="A0A9X3Z4B6"/>
<dbReference type="PANTHER" id="PTHR43182:SF1">
    <property type="entry name" value="COBALT-PRECORRIN-7 C(5)-METHYLTRANSFERASE"/>
    <property type="match status" value="1"/>
</dbReference>
<evidence type="ECO:0000256" key="3">
    <source>
        <dbReference type="ARBA" id="ARBA00022603"/>
    </source>
</evidence>
<comment type="pathway">
    <text evidence="1">Cofactor biosynthesis; adenosylcobalamin biosynthesis.</text>
</comment>
<proteinExistence type="predicted"/>
<dbReference type="SUPFAM" id="SSF53790">
    <property type="entry name" value="Tetrapyrrole methylase"/>
    <property type="match status" value="1"/>
</dbReference>
<dbReference type="GO" id="GO:0009236">
    <property type="term" value="P:cobalamin biosynthetic process"/>
    <property type="evidence" value="ECO:0007669"/>
    <property type="project" value="UniProtKB-KW"/>
</dbReference>
<dbReference type="SUPFAM" id="SSF53335">
    <property type="entry name" value="S-adenosyl-L-methionine-dependent methyltransferases"/>
    <property type="match status" value="1"/>
</dbReference>
<dbReference type="InterPro" id="IPR012818">
    <property type="entry name" value="CbiE"/>
</dbReference>
<protein>
    <submittedName>
        <fullName evidence="7">Precorrin-6y C5,15-methyltransferase (Decarboxylating) subunit CbiE</fullName>
    </submittedName>
</protein>
<dbReference type="InterPro" id="IPR035996">
    <property type="entry name" value="4pyrrol_Methylase_sf"/>
</dbReference>
<evidence type="ECO:0000313" key="7">
    <source>
        <dbReference type="EMBL" id="MDA5109638.1"/>
    </source>
</evidence>
<dbReference type="NCBIfam" id="TIGR02469">
    <property type="entry name" value="CbiT"/>
    <property type="match status" value="1"/>
</dbReference>
<dbReference type="GO" id="GO:0008276">
    <property type="term" value="F:protein methyltransferase activity"/>
    <property type="evidence" value="ECO:0007669"/>
    <property type="project" value="InterPro"/>
</dbReference>
<keyword evidence="2" id="KW-0169">Cobalamin biosynthesis</keyword>
<evidence type="ECO:0000256" key="2">
    <source>
        <dbReference type="ARBA" id="ARBA00022573"/>
    </source>
</evidence>
<dbReference type="InterPro" id="IPR000878">
    <property type="entry name" value="4pyrrol_Mease"/>
</dbReference>
<dbReference type="InterPro" id="IPR014776">
    <property type="entry name" value="4pyrrole_Mease_sub2"/>
</dbReference>
<dbReference type="InterPro" id="IPR006365">
    <property type="entry name" value="Cbl_synth_CobL"/>
</dbReference>
<dbReference type="PANTHER" id="PTHR43182">
    <property type="entry name" value="COBALT-PRECORRIN-6B C(15)-METHYLTRANSFERASE (DECARBOXYLATING)"/>
    <property type="match status" value="1"/>
</dbReference>
<dbReference type="NCBIfam" id="TIGR02467">
    <property type="entry name" value="CbiE"/>
    <property type="match status" value="1"/>
</dbReference>
<dbReference type="Proteomes" id="UP001151071">
    <property type="component" value="Unassembled WGS sequence"/>
</dbReference>
<feature type="domain" description="Tetrapyrrole methylase" evidence="6">
    <location>
        <begin position="9"/>
        <end position="186"/>
    </location>
</feature>
<dbReference type="RefSeq" id="WP_271140437.1">
    <property type="nucleotide sequence ID" value="NZ_JAPYYP010000019.1"/>
</dbReference>
<evidence type="ECO:0000256" key="1">
    <source>
        <dbReference type="ARBA" id="ARBA00004953"/>
    </source>
</evidence>
<keyword evidence="4" id="KW-0808">Transferase</keyword>
<evidence type="ECO:0000259" key="6">
    <source>
        <dbReference type="Pfam" id="PF00590"/>
    </source>
</evidence>